<evidence type="ECO:0000313" key="2">
    <source>
        <dbReference type="Proteomes" id="UP000265703"/>
    </source>
</evidence>
<dbReference type="STRING" id="658196.A0A397S4Q3"/>
<dbReference type="Proteomes" id="UP000265703">
    <property type="component" value="Unassembled WGS sequence"/>
</dbReference>
<organism evidence="1 2">
    <name type="scientific">Glomus cerebriforme</name>
    <dbReference type="NCBI Taxonomy" id="658196"/>
    <lineage>
        <taxon>Eukaryota</taxon>
        <taxon>Fungi</taxon>
        <taxon>Fungi incertae sedis</taxon>
        <taxon>Mucoromycota</taxon>
        <taxon>Glomeromycotina</taxon>
        <taxon>Glomeromycetes</taxon>
        <taxon>Glomerales</taxon>
        <taxon>Glomeraceae</taxon>
        <taxon>Glomus</taxon>
    </lineage>
</organism>
<keyword evidence="2" id="KW-1185">Reference proteome</keyword>
<dbReference type="AlphaFoldDB" id="A0A397S4Q3"/>
<proteinExistence type="predicted"/>
<gene>
    <name evidence="1" type="ORF">C1645_841956</name>
</gene>
<accession>A0A397S4Q3</accession>
<dbReference type="OrthoDB" id="2437611at2759"/>
<evidence type="ECO:0000313" key="1">
    <source>
        <dbReference type="EMBL" id="RIA78957.1"/>
    </source>
</evidence>
<name>A0A397S4Q3_9GLOM</name>
<protein>
    <submittedName>
        <fullName evidence="1">Uncharacterized protein</fullName>
    </submittedName>
</protein>
<reference evidence="1 2" key="1">
    <citation type="submission" date="2018-06" db="EMBL/GenBank/DDBJ databases">
        <title>Comparative genomics reveals the genomic features of Rhizophagus irregularis, R. cerebriforme, R. diaphanum and Gigaspora rosea, and their symbiotic lifestyle signature.</title>
        <authorList>
            <person name="Morin E."/>
            <person name="San Clemente H."/>
            <person name="Chen E.C.H."/>
            <person name="De La Providencia I."/>
            <person name="Hainaut M."/>
            <person name="Kuo A."/>
            <person name="Kohler A."/>
            <person name="Murat C."/>
            <person name="Tang N."/>
            <person name="Roy S."/>
            <person name="Loubradou J."/>
            <person name="Henrissat B."/>
            <person name="Grigoriev I.V."/>
            <person name="Corradi N."/>
            <person name="Roux C."/>
            <person name="Martin F.M."/>
        </authorList>
    </citation>
    <scope>NUCLEOTIDE SEQUENCE [LARGE SCALE GENOMIC DNA]</scope>
    <source>
        <strain evidence="1 2">DAOM 227022</strain>
    </source>
</reference>
<dbReference type="EMBL" id="QKYT01001761">
    <property type="protein sequence ID" value="RIA78957.1"/>
    <property type="molecule type" value="Genomic_DNA"/>
</dbReference>
<sequence>MSFSSKEFLNINKTLLLLRKVFLFLPDRIRVGWQRRKIAEMLSHLLDHGNHHRVRIQGFQLLLLWINDQTIELTECINLYANAISLNLFLHDQIKISIEDYQGKDTDDRDPLFPNPHPPTFHDVIQLIQMDLGSLVKLAHVAAGSTPPPENYEFPINETIEPDNGIATGMGIDAAFAAAKFHFELTKKQYLARL</sequence>
<comment type="caution">
    <text evidence="1">The sequence shown here is derived from an EMBL/GenBank/DDBJ whole genome shotgun (WGS) entry which is preliminary data.</text>
</comment>